<comment type="similarity">
    <text evidence="1">Belongs to the UPF0111 family.</text>
</comment>
<sequence length="216" mass="25437">MKLFRDRNKELEMEMDIYLNHLQKGVNTFLEGVKAYLRGETEQFYERIKIMTEHESDADVHLVNLKYVLFRYNLIPNLSADILELMDSMDDINDISKEVLLNLEVVKPHIDKAFVDDFGHIAKKSKQAAETLINGVRIYFTEFKTIEDYVTKVKLFESEVDMMQYHLKLKIFSEDSTYDLCEKMMLNSFVDEMAKLSDLAEQIASKLSVFKFKRDM</sequence>
<reference evidence="2 3" key="1">
    <citation type="submission" date="2020-02" db="EMBL/GenBank/DDBJ databases">
        <authorList>
            <person name="Zheng R.K."/>
            <person name="Sun C.M."/>
        </authorList>
    </citation>
    <scope>NUCLEOTIDE SEQUENCE [LARGE SCALE GENOMIC DNA]</scope>
    <source>
        <strain evidence="3">zrk13</strain>
    </source>
</reference>
<dbReference type="AlphaFoldDB" id="A0A7L7KPS4"/>
<dbReference type="InterPro" id="IPR018445">
    <property type="entry name" value="Put_Phosphate_transp_reg"/>
</dbReference>
<dbReference type="Gene3D" id="1.20.58.220">
    <property type="entry name" value="Phosphate transport system protein phou homolog 2, domain 2"/>
    <property type="match status" value="1"/>
</dbReference>
<gene>
    <name evidence="2" type="ORF">G4Z02_02740</name>
</gene>
<accession>A0A7L7KPS4</accession>
<evidence type="ECO:0000313" key="3">
    <source>
        <dbReference type="Proteomes" id="UP000514720"/>
    </source>
</evidence>
<dbReference type="EMBL" id="CP048914">
    <property type="protein sequence ID" value="QMS84713.1"/>
    <property type="molecule type" value="Genomic_DNA"/>
</dbReference>
<dbReference type="RefSeq" id="WP_258878332.1">
    <property type="nucleotide sequence ID" value="NZ_CP048914.1"/>
</dbReference>
<evidence type="ECO:0000313" key="2">
    <source>
        <dbReference type="EMBL" id="QMS84713.1"/>
    </source>
</evidence>
<dbReference type="Proteomes" id="UP000514720">
    <property type="component" value="Chromosome"/>
</dbReference>
<protein>
    <submittedName>
        <fullName evidence="2">DUF47 family protein</fullName>
    </submittedName>
</protein>
<organism evidence="2 3">
    <name type="scientific">Candidatus Xianfuyuplasma coldseepsis</name>
    <dbReference type="NCBI Taxonomy" id="2782163"/>
    <lineage>
        <taxon>Bacteria</taxon>
        <taxon>Bacillati</taxon>
        <taxon>Mycoplasmatota</taxon>
        <taxon>Mollicutes</taxon>
        <taxon>Candidatus Izemoplasmatales</taxon>
        <taxon>Candidatus Izemoplasmataceae</taxon>
        <taxon>Candidatus Xianfuyuplasma</taxon>
    </lineage>
</organism>
<proteinExistence type="inferred from homology"/>
<dbReference type="InterPro" id="IPR002727">
    <property type="entry name" value="DUF47"/>
</dbReference>
<dbReference type="KEGG" id="xcl:G4Z02_02740"/>
<keyword evidence="3" id="KW-1185">Reference proteome</keyword>
<dbReference type="InterPro" id="IPR038078">
    <property type="entry name" value="PhoU-like_sf"/>
</dbReference>
<dbReference type="PANTHER" id="PTHR36536">
    <property type="entry name" value="UPF0111 PROTEIN HI_1603"/>
    <property type="match status" value="1"/>
</dbReference>
<dbReference type="Pfam" id="PF01865">
    <property type="entry name" value="PhoU_div"/>
    <property type="match status" value="1"/>
</dbReference>
<dbReference type="PANTHER" id="PTHR36536:SF3">
    <property type="entry name" value="UPF0111 PROTEIN HI_1603"/>
    <property type="match status" value="1"/>
</dbReference>
<evidence type="ECO:0000256" key="1">
    <source>
        <dbReference type="ARBA" id="ARBA00008591"/>
    </source>
</evidence>
<name>A0A7L7KPS4_9MOLU</name>